<name>A0A915JCM0_ROMCU</name>
<evidence type="ECO:0000256" key="1">
    <source>
        <dbReference type="SAM" id="MobiDB-lite"/>
    </source>
</evidence>
<protein>
    <submittedName>
        <fullName evidence="3">Uncharacterized protein</fullName>
    </submittedName>
</protein>
<sequence length="64" mass="7377">MAQSETRLVTQPSSSVTHANYQLQCASQQASEENIDKNINKRMLEERKNREKANVNKNEDVKNE</sequence>
<proteinExistence type="predicted"/>
<dbReference type="Proteomes" id="UP000887565">
    <property type="component" value="Unplaced"/>
</dbReference>
<dbReference type="WBParaSite" id="nRc.2.0.1.t23376-RA">
    <property type="protein sequence ID" value="nRc.2.0.1.t23376-RA"/>
    <property type="gene ID" value="nRc.2.0.1.g23376"/>
</dbReference>
<evidence type="ECO:0000313" key="2">
    <source>
        <dbReference type="Proteomes" id="UP000887565"/>
    </source>
</evidence>
<accession>A0A915JCM0</accession>
<organism evidence="2 3">
    <name type="scientific">Romanomermis culicivorax</name>
    <name type="common">Nematode worm</name>
    <dbReference type="NCBI Taxonomy" id="13658"/>
    <lineage>
        <taxon>Eukaryota</taxon>
        <taxon>Metazoa</taxon>
        <taxon>Ecdysozoa</taxon>
        <taxon>Nematoda</taxon>
        <taxon>Enoplea</taxon>
        <taxon>Dorylaimia</taxon>
        <taxon>Mermithida</taxon>
        <taxon>Mermithoidea</taxon>
        <taxon>Mermithidae</taxon>
        <taxon>Romanomermis</taxon>
    </lineage>
</organism>
<feature type="region of interest" description="Disordered" evidence="1">
    <location>
        <begin position="44"/>
        <end position="64"/>
    </location>
</feature>
<evidence type="ECO:0000313" key="3">
    <source>
        <dbReference type="WBParaSite" id="nRc.2.0.1.t23376-RA"/>
    </source>
</evidence>
<reference evidence="3" key="1">
    <citation type="submission" date="2022-11" db="UniProtKB">
        <authorList>
            <consortium name="WormBaseParasite"/>
        </authorList>
    </citation>
    <scope>IDENTIFICATION</scope>
</reference>
<dbReference type="AlphaFoldDB" id="A0A915JCM0"/>
<keyword evidence="2" id="KW-1185">Reference proteome</keyword>